<evidence type="ECO:0000313" key="4">
    <source>
        <dbReference type="Proteomes" id="UP000887575"/>
    </source>
</evidence>
<evidence type="ECO:0000313" key="5">
    <source>
        <dbReference type="WBParaSite" id="MBELARI_LOCUS9208"/>
    </source>
</evidence>
<feature type="region of interest" description="Disordered" evidence="1">
    <location>
        <begin position="46"/>
        <end position="126"/>
    </location>
</feature>
<accession>A0AAF3FQE6</accession>
<evidence type="ECO:0000256" key="1">
    <source>
        <dbReference type="SAM" id="MobiDB-lite"/>
    </source>
</evidence>
<keyword evidence="2" id="KW-0812">Transmembrane</keyword>
<feature type="compositionally biased region" description="Low complexity" evidence="1">
    <location>
        <begin position="46"/>
        <end position="119"/>
    </location>
</feature>
<feature type="region of interest" description="Disordered" evidence="1">
    <location>
        <begin position="404"/>
        <end position="446"/>
    </location>
</feature>
<feature type="transmembrane region" description="Helical" evidence="2">
    <location>
        <begin position="371"/>
        <end position="396"/>
    </location>
</feature>
<feature type="signal peptide" evidence="3">
    <location>
        <begin position="1"/>
        <end position="17"/>
    </location>
</feature>
<keyword evidence="2" id="KW-1133">Transmembrane helix</keyword>
<sequence>MLLRILPLAAIFLLVTAQYNNQRSPYQQQAGQQQYPNNQNNQFQQNRQLQQNQQNPNLRPQQNYQQQSNQYPNQQPQQQLQQPQQQLQQQQQQQQYGMQNQQQGNMNNQNPQFFGNGQQMSRSAVSTNPLRMTNSSDLGALVTIQLRQYSNPQNSLDADTTCACPTINCDFLRQNEQNNCMFSFMVVISSADQTVKMIQSDFYPFSQSINQGNWTTAITLQVPTKPSAIDVFVQHLGAVIRKQTAQLLYFNNRLTLVDAFAIPLLQIDPTSGNGRVSSTQLGSTLQQGNTRVTWARICDLKCGTLGNQNSDVVLCQSSYDGTIQSCRYNSGRSQVQSCTVCSNYNTTSNTCTDYAGPIDDRNLVKHAYRTWTIVLGVLLGLALLLILCLIIAYIILRNREQEEYDQAPSVYKPPATTTGTTNGHTAYNSGTTARRDSDNEWASPARQPLIDRGHDDVYRTTTTTHTQQRQEHAV</sequence>
<evidence type="ECO:0000256" key="3">
    <source>
        <dbReference type="SAM" id="SignalP"/>
    </source>
</evidence>
<evidence type="ECO:0000256" key="2">
    <source>
        <dbReference type="SAM" id="Phobius"/>
    </source>
</evidence>
<keyword evidence="2" id="KW-0472">Membrane</keyword>
<dbReference type="WBParaSite" id="MBELARI_LOCUS9208">
    <property type="protein sequence ID" value="MBELARI_LOCUS9208"/>
    <property type="gene ID" value="MBELARI_LOCUS9208"/>
</dbReference>
<keyword evidence="3" id="KW-0732">Signal</keyword>
<dbReference type="Proteomes" id="UP000887575">
    <property type="component" value="Unassembled WGS sequence"/>
</dbReference>
<feature type="compositionally biased region" description="Low complexity" evidence="1">
    <location>
        <begin position="416"/>
        <end position="425"/>
    </location>
</feature>
<name>A0AAF3FQE6_9BILA</name>
<dbReference type="AlphaFoldDB" id="A0AAF3FQE6"/>
<feature type="chain" id="PRO_5041981174" evidence="3">
    <location>
        <begin position="18"/>
        <end position="474"/>
    </location>
</feature>
<reference evidence="5" key="1">
    <citation type="submission" date="2024-02" db="UniProtKB">
        <authorList>
            <consortium name="WormBaseParasite"/>
        </authorList>
    </citation>
    <scope>IDENTIFICATION</scope>
</reference>
<organism evidence="4 5">
    <name type="scientific">Mesorhabditis belari</name>
    <dbReference type="NCBI Taxonomy" id="2138241"/>
    <lineage>
        <taxon>Eukaryota</taxon>
        <taxon>Metazoa</taxon>
        <taxon>Ecdysozoa</taxon>
        <taxon>Nematoda</taxon>
        <taxon>Chromadorea</taxon>
        <taxon>Rhabditida</taxon>
        <taxon>Rhabditina</taxon>
        <taxon>Rhabditomorpha</taxon>
        <taxon>Rhabditoidea</taxon>
        <taxon>Rhabditidae</taxon>
        <taxon>Mesorhabditinae</taxon>
        <taxon>Mesorhabditis</taxon>
    </lineage>
</organism>
<keyword evidence="4" id="KW-1185">Reference proteome</keyword>
<proteinExistence type="predicted"/>
<protein>
    <submittedName>
        <fullName evidence="5">Uncharacterized protein</fullName>
    </submittedName>
</protein>